<evidence type="ECO:0000313" key="1">
    <source>
        <dbReference type="EMBL" id="AXJ03162.1"/>
    </source>
</evidence>
<dbReference type="AlphaFoldDB" id="A0A345URR0"/>
<evidence type="ECO:0000313" key="2">
    <source>
        <dbReference type="Proteomes" id="UP000254535"/>
    </source>
</evidence>
<proteinExistence type="predicted"/>
<accession>A0A345URR0</accession>
<reference evidence="1 2" key="1">
    <citation type="submission" date="2017-07" db="EMBL/GenBank/DDBJ databases">
        <title>Genome sequence of Pseudomonas NEP1.</title>
        <authorList>
            <person name="Nascimento F.X."/>
        </authorList>
    </citation>
    <scope>NUCLEOTIDE SEQUENCE [LARGE SCALE GENOMIC DNA]</scope>
    <source>
        <strain evidence="1 2">NEP1</strain>
    </source>
</reference>
<organism evidence="1 2">
    <name type="scientific">Pseudomonas fluorescens</name>
    <dbReference type="NCBI Taxonomy" id="294"/>
    <lineage>
        <taxon>Bacteria</taxon>
        <taxon>Pseudomonadati</taxon>
        <taxon>Pseudomonadota</taxon>
        <taxon>Gammaproteobacteria</taxon>
        <taxon>Pseudomonadales</taxon>
        <taxon>Pseudomonadaceae</taxon>
        <taxon>Pseudomonas</taxon>
    </lineage>
</organism>
<dbReference type="Proteomes" id="UP000254535">
    <property type="component" value="Chromosome"/>
</dbReference>
<sequence length="265" mass="29762">MSSVIYRYLDKIQSRQPINFDALIAKLLAAGVARADISRIFISKKLKKNSYHVEVLLSAAFDELLMRFRPSDVGGRVGAAIDGNSHRIRVSESLLMFRSFQHRHPAVAVTEAGSWVLPRVLGKLGVIVENLENFLRIDETLPFIAEILAVTASDIELISGSGNQVTNRLNAKMLGQFDRLYCLFDVDIGGLRMFASLTTLLHDKPPVFLVPPDVRERLAQSKYALTDQQRQEVIKYQGLSPGTDQLIQFMRETSKVLEQETYLGQ</sequence>
<gene>
    <name evidence="1" type="ORF">CFN16_03190</name>
</gene>
<name>A0A345URR0_PSEFL</name>
<evidence type="ECO:0008006" key="3">
    <source>
        <dbReference type="Google" id="ProtNLM"/>
    </source>
</evidence>
<protein>
    <recommendedName>
        <fullName evidence="3">Wadjet protein JetD C-terminal domain-containing protein</fullName>
    </recommendedName>
</protein>
<dbReference type="RefSeq" id="WP_115076486.1">
    <property type="nucleotide sequence ID" value="NZ_CP022313.1"/>
</dbReference>
<dbReference type="EMBL" id="CP022313">
    <property type="protein sequence ID" value="AXJ03162.1"/>
    <property type="molecule type" value="Genomic_DNA"/>
</dbReference>